<dbReference type="RefSeq" id="WP_021660759.1">
    <property type="nucleotide sequence ID" value="NZ_FQVY01000002.1"/>
</dbReference>
<feature type="transmembrane region" description="Helical" evidence="1">
    <location>
        <begin position="308"/>
        <end position="327"/>
    </location>
</feature>
<keyword evidence="1" id="KW-0812">Transmembrane</keyword>
<reference evidence="4" key="2">
    <citation type="submission" date="2016-11" db="EMBL/GenBank/DDBJ databases">
        <authorList>
            <person name="Jaros S."/>
            <person name="Januszkiewicz K."/>
            <person name="Wedrychowicz H."/>
        </authorList>
    </citation>
    <scope>NUCLEOTIDE SEQUENCE [LARGE SCALE GENOMIC DNA]</scope>
    <source>
        <strain evidence="4">DSM 4029</strain>
    </source>
</reference>
<feature type="transmembrane region" description="Helical" evidence="1">
    <location>
        <begin position="23"/>
        <end position="44"/>
    </location>
</feature>
<feature type="transmembrane region" description="Helical" evidence="1">
    <location>
        <begin position="178"/>
        <end position="196"/>
    </location>
</feature>
<reference evidence="2 5" key="3">
    <citation type="journal article" date="2019" name="Nat. Med.">
        <title>A library of human gut bacterial isolates paired with longitudinal multiomics data enables mechanistic microbiome research.</title>
        <authorList>
            <person name="Poyet M."/>
            <person name="Groussin M."/>
            <person name="Gibbons S.M."/>
            <person name="Avila-Pacheco J."/>
            <person name="Jiang X."/>
            <person name="Kearney S.M."/>
            <person name="Perrotta A.R."/>
            <person name="Berdy B."/>
            <person name="Zhao S."/>
            <person name="Lieberman T.D."/>
            <person name="Swanson P.K."/>
            <person name="Smith M."/>
            <person name="Roesemann S."/>
            <person name="Alexander J.E."/>
            <person name="Rich S.A."/>
            <person name="Livny J."/>
            <person name="Vlamakis H."/>
            <person name="Clish C."/>
            <person name="Bullock K."/>
            <person name="Deik A."/>
            <person name="Scott J."/>
            <person name="Pierce K.A."/>
            <person name="Xavier R.J."/>
            <person name="Alm E.J."/>
        </authorList>
    </citation>
    <scope>NUCLEOTIDE SEQUENCE [LARGE SCALE GENOMIC DNA]</scope>
    <source>
        <strain evidence="2 5">BIOML-A2</strain>
    </source>
</reference>
<reference evidence="3" key="1">
    <citation type="submission" date="2016-11" db="EMBL/GenBank/DDBJ databases">
        <authorList>
            <person name="Varghese N."/>
            <person name="Submissions S."/>
        </authorList>
    </citation>
    <scope>NUCLEOTIDE SEQUENCE</scope>
    <source>
        <strain evidence="3">DSM 4029</strain>
    </source>
</reference>
<feature type="transmembrane region" description="Helical" evidence="1">
    <location>
        <begin position="226"/>
        <end position="245"/>
    </location>
</feature>
<evidence type="ECO:0000313" key="5">
    <source>
        <dbReference type="Proteomes" id="UP000474718"/>
    </source>
</evidence>
<feature type="transmembrane region" description="Helical" evidence="1">
    <location>
        <begin position="97"/>
        <end position="114"/>
    </location>
</feature>
<gene>
    <name evidence="2" type="ORF">GT747_00260</name>
    <name evidence="3" type="ORF">SAMN05444424_1877</name>
</gene>
<keyword evidence="1" id="KW-0472">Membrane</keyword>
<feature type="transmembrane region" description="Helical" evidence="1">
    <location>
        <begin position="149"/>
        <end position="171"/>
    </location>
</feature>
<proteinExistence type="predicted"/>
<dbReference type="AlphaFoldDB" id="A0AAQ1MDY7"/>
<keyword evidence="5" id="KW-1185">Reference proteome</keyword>
<dbReference type="InterPro" id="IPR045691">
    <property type="entry name" value="DUF6056"/>
</dbReference>
<comment type="caution">
    <text evidence="3">The sequence shown here is derived from an EMBL/GenBank/DDBJ whole genome shotgun (WGS) entry which is preliminary data.</text>
</comment>
<accession>A0AAQ1MDY7</accession>
<sequence length="453" mass="51200">MRILKGQGGASLRREDRSSRRTLYWAVAVSGVLFFVLNALAPLYCDDYLYAFHYGTGAPIASLGDVFSSQYVHYFTWGGRTVAHIFAQLFCWLGKPLFNLCNTLVYLAFTWFLYRHARLGKKDSVPVYLLAQLSFWALLPNYAEDMIWLTGACNYLWCGAIVLGFLLFYRIHWDRPQAFARPGWTPLLFAVGVAAGWCNENTSGACLLLGVGFLIALWVRDKQVPLSLTAGCVGCAVGLALLVLAPGNALRKEYFQESSSLFIRYLKRFETATQQLWDNALLLVLLFAALFLYIFFKGERRRELLLPTFFFVAGIACNYAMILSPYYPERAMFGVFAFLTVACLQVLQVSVPWRREMVWAATGCALVLFAGNYFFASLDCARTALYHRQQEEDILAQKAAGVQDVVTFTFEGGKTRQNVDYTGVLIGEDPSYFVNQHAARYYGVNTLIARWEE</sequence>
<keyword evidence="1" id="KW-1133">Transmembrane helix</keyword>
<dbReference type="Pfam" id="PF19528">
    <property type="entry name" value="DUF6056"/>
    <property type="match status" value="1"/>
</dbReference>
<organism evidence="3 4">
    <name type="scientific">Bittarella massiliensis</name>
    <name type="common">ex Durand et al. 2017</name>
    <dbReference type="NCBI Taxonomy" id="1720313"/>
    <lineage>
        <taxon>Bacteria</taxon>
        <taxon>Bacillati</taxon>
        <taxon>Bacillota</taxon>
        <taxon>Clostridia</taxon>
        <taxon>Eubacteriales</taxon>
        <taxon>Oscillospiraceae</taxon>
        <taxon>Bittarella (ex Durand et al. 2017)</taxon>
    </lineage>
</organism>
<feature type="transmembrane region" description="Helical" evidence="1">
    <location>
        <begin position="358"/>
        <end position="376"/>
    </location>
</feature>
<name>A0AAQ1MDY7_9FIRM</name>
<dbReference type="Proteomes" id="UP000184089">
    <property type="component" value="Unassembled WGS sequence"/>
</dbReference>
<feature type="transmembrane region" description="Helical" evidence="1">
    <location>
        <begin position="276"/>
        <end position="296"/>
    </location>
</feature>
<evidence type="ECO:0000313" key="4">
    <source>
        <dbReference type="Proteomes" id="UP000184089"/>
    </source>
</evidence>
<dbReference type="EMBL" id="FQVY01000002">
    <property type="protein sequence ID" value="SHG20770.1"/>
    <property type="molecule type" value="Genomic_DNA"/>
</dbReference>
<feature type="transmembrane region" description="Helical" evidence="1">
    <location>
        <begin position="333"/>
        <end position="351"/>
    </location>
</feature>
<evidence type="ECO:0000313" key="2">
    <source>
        <dbReference type="EMBL" id="MZL68207.1"/>
    </source>
</evidence>
<evidence type="ECO:0000256" key="1">
    <source>
        <dbReference type="SAM" id="Phobius"/>
    </source>
</evidence>
<dbReference type="EMBL" id="WWVX01000001">
    <property type="protein sequence ID" value="MZL68207.1"/>
    <property type="molecule type" value="Genomic_DNA"/>
</dbReference>
<feature type="transmembrane region" description="Helical" evidence="1">
    <location>
        <begin position="202"/>
        <end position="219"/>
    </location>
</feature>
<protein>
    <submittedName>
        <fullName evidence="3">Uncharacterized protein</fullName>
    </submittedName>
</protein>
<evidence type="ECO:0000313" key="3">
    <source>
        <dbReference type="EMBL" id="SHG20770.1"/>
    </source>
</evidence>
<dbReference type="Proteomes" id="UP000474718">
    <property type="component" value="Unassembled WGS sequence"/>
</dbReference>